<evidence type="ECO:0000256" key="5">
    <source>
        <dbReference type="ARBA" id="ARBA00023274"/>
    </source>
</evidence>
<dbReference type="NCBIfam" id="TIGR00061">
    <property type="entry name" value="L21"/>
    <property type="match status" value="1"/>
</dbReference>
<evidence type="ECO:0000256" key="3">
    <source>
        <dbReference type="ARBA" id="ARBA00022884"/>
    </source>
</evidence>
<sequence length="104" mass="11338">MYAVIKTGGKQYKVAQGDTLKIETLTADVGSTVSFDEVLLVANGEQITVGAPLVSGGAVKAEVLSHGRGDKIRIVKHRRRKHYHKEQGHRQNFTEVKITEIVGA</sequence>
<dbReference type="EMBL" id="JAAVXB010000011">
    <property type="protein sequence ID" value="NKF23976.1"/>
    <property type="molecule type" value="Genomic_DNA"/>
</dbReference>
<keyword evidence="4 6" id="KW-0689">Ribosomal protein</keyword>
<dbReference type="InterPro" id="IPR001787">
    <property type="entry name" value="Ribosomal_bL21"/>
</dbReference>
<comment type="similarity">
    <text evidence="1 6 7">Belongs to the bacterial ribosomal protein bL21 family.</text>
</comment>
<dbReference type="SUPFAM" id="SSF141091">
    <property type="entry name" value="L21p-like"/>
    <property type="match status" value="1"/>
</dbReference>
<keyword evidence="2 6" id="KW-0699">rRNA-binding</keyword>
<accession>A0A970BB31</accession>
<dbReference type="GO" id="GO:0003735">
    <property type="term" value="F:structural constituent of ribosome"/>
    <property type="evidence" value="ECO:0007669"/>
    <property type="project" value="InterPro"/>
</dbReference>
<dbReference type="PROSITE" id="PS01169">
    <property type="entry name" value="RIBOSOMAL_L21"/>
    <property type="match status" value="1"/>
</dbReference>
<dbReference type="InterPro" id="IPR036164">
    <property type="entry name" value="bL21-like_sf"/>
</dbReference>
<protein>
    <recommendedName>
        <fullName evidence="6">Large ribosomal subunit protein bL21</fullName>
    </recommendedName>
</protein>
<keyword evidence="9" id="KW-1185">Reference proteome</keyword>
<dbReference type="PANTHER" id="PTHR21349:SF0">
    <property type="entry name" value="LARGE RIBOSOMAL SUBUNIT PROTEIN BL21M"/>
    <property type="match status" value="1"/>
</dbReference>
<evidence type="ECO:0000256" key="7">
    <source>
        <dbReference type="RuleBase" id="RU000562"/>
    </source>
</evidence>
<proteinExistence type="inferred from homology"/>
<dbReference type="GO" id="GO:0019843">
    <property type="term" value="F:rRNA binding"/>
    <property type="evidence" value="ECO:0007669"/>
    <property type="project" value="UniProtKB-UniRule"/>
</dbReference>
<reference evidence="8" key="1">
    <citation type="submission" date="2020-03" db="EMBL/GenBank/DDBJ databases">
        <title>Solimonas marina sp. nov., isolated from deep seawater of the Pacific Ocean.</title>
        <authorList>
            <person name="Liu X."/>
            <person name="Lai Q."/>
            <person name="Sun F."/>
            <person name="Gai Y."/>
            <person name="Li G."/>
            <person name="Shao Z."/>
        </authorList>
    </citation>
    <scope>NUCLEOTIDE SEQUENCE</scope>
    <source>
        <strain evidence="8">C16B3</strain>
    </source>
</reference>
<dbReference type="GO" id="GO:1990904">
    <property type="term" value="C:ribonucleoprotein complex"/>
    <property type="evidence" value="ECO:0007669"/>
    <property type="project" value="UniProtKB-KW"/>
</dbReference>
<evidence type="ECO:0000256" key="1">
    <source>
        <dbReference type="ARBA" id="ARBA00008563"/>
    </source>
</evidence>
<dbReference type="GO" id="GO:0005737">
    <property type="term" value="C:cytoplasm"/>
    <property type="evidence" value="ECO:0007669"/>
    <property type="project" value="UniProtKB-ARBA"/>
</dbReference>
<dbReference type="AlphaFoldDB" id="A0A970BB31"/>
<keyword evidence="3 6" id="KW-0694">RNA-binding</keyword>
<dbReference type="HAMAP" id="MF_01363">
    <property type="entry name" value="Ribosomal_bL21"/>
    <property type="match status" value="1"/>
</dbReference>
<dbReference type="Proteomes" id="UP000653472">
    <property type="component" value="Unassembled WGS sequence"/>
</dbReference>
<dbReference type="GO" id="GO:0006412">
    <property type="term" value="P:translation"/>
    <property type="evidence" value="ECO:0007669"/>
    <property type="project" value="UniProtKB-UniRule"/>
</dbReference>
<dbReference type="PANTHER" id="PTHR21349">
    <property type="entry name" value="50S RIBOSOMAL PROTEIN L21"/>
    <property type="match status" value="1"/>
</dbReference>
<comment type="caution">
    <text evidence="8">The sequence shown here is derived from an EMBL/GenBank/DDBJ whole genome shotgun (WGS) entry which is preliminary data.</text>
</comment>
<evidence type="ECO:0000313" key="8">
    <source>
        <dbReference type="EMBL" id="NKF23976.1"/>
    </source>
</evidence>
<dbReference type="InterPro" id="IPR018258">
    <property type="entry name" value="Ribosomal_bL21_CS"/>
</dbReference>
<evidence type="ECO:0000256" key="2">
    <source>
        <dbReference type="ARBA" id="ARBA00022730"/>
    </source>
</evidence>
<gene>
    <name evidence="6 8" type="primary">rplU</name>
    <name evidence="8" type="ORF">G7Y82_16805</name>
</gene>
<name>A0A970BB31_9GAMM</name>
<organism evidence="8 9">
    <name type="scientific">Solimonas marina</name>
    <dbReference type="NCBI Taxonomy" id="2714601"/>
    <lineage>
        <taxon>Bacteria</taxon>
        <taxon>Pseudomonadati</taxon>
        <taxon>Pseudomonadota</taxon>
        <taxon>Gammaproteobacteria</taxon>
        <taxon>Nevskiales</taxon>
        <taxon>Nevskiaceae</taxon>
        <taxon>Solimonas</taxon>
    </lineage>
</organism>
<dbReference type="Pfam" id="PF00829">
    <property type="entry name" value="Ribosomal_L21p"/>
    <property type="match status" value="1"/>
</dbReference>
<evidence type="ECO:0000313" key="9">
    <source>
        <dbReference type="Proteomes" id="UP000653472"/>
    </source>
</evidence>
<comment type="function">
    <text evidence="6 7">This protein binds to 23S rRNA in the presence of protein L20.</text>
</comment>
<keyword evidence="5 6" id="KW-0687">Ribonucleoprotein</keyword>
<dbReference type="GO" id="GO:0005840">
    <property type="term" value="C:ribosome"/>
    <property type="evidence" value="ECO:0007669"/>
    <property type="project" value="UniProtKB-KW"/>
</dbReference>
<dbReference type="InterPro" id="IPR028909">
    <property type="entry name" value="bL21-like"/>
</dbReference>
<dbReference type="RefSeq" id="WP_168149305.1">
    <property type="nucleotide sequence ID" value="NZ_JAAVXB010000011.1"/>
</dbReference>
<comment type="subunit">
    <text evidence="6">Part of the 50S ribosomal subunit. Contacts protein L20.</text>
</comment>
<evidence type="ECO:0000256" key="4">
    <source>
        <dbReference type="ARBA" id="ARBA00022980"/>
    </source>
</evidence>
<evidence type="ECO:0000256" key="6">
    <source>
        <dbReference type="HAMAP-Rule" id="MF_01363"/>
    </source>
</evidence>